<dbReference type="AlphaFoldDB" id="A0A2S1LYH0"/>
<protein>
    <recommendedName>
        <fullName evidence="4">DUF2634 domain-containing protein</fullName>
    </recommendedName>
</protein>
<keyword evidence="1" id="KW-0614">Plasmid</keyword>
<keyword evidence="3" id="KW-1185">Reference proteome</keyword>
<evidence type="ECO:0008006" key="4">
    <source>
        <dbReference type="Google" id="ProtNLM"/>
    </source>
</evidence>
<sequence length="110" mass="12851">MDLKINDKFDLVFGSDLMLVDTILEQKQRLFLFLKIPKGSLQYAPHHGFEYMLFLRFCKIGNLEIIKTYFLNIAQELKIDLVNVEATFNEGCVRVEFYFVGDTLVMDFAV</sequence>
<dbReference type="OrthoDB" id="350595at2"/>
<dbReference type="RefSeq" id="WP_108729744.1">
    <property type="nucleotide sequence ID" value="NZ_CP025787.1"/>
</dbReference>
<name>A0A2S1LYH0_9SPIR</name>
<accession>A0A2S1LYH0</accession>
<geneLocation type="plasmid" evidence="2 3">
    <name>pl20</name>
</geneLocation>
<proteinExistence type="predicted"/>
<dbReference type="Proteomes" id="UP000244655">
    <property type="component" value="Plasmid pl29"/>
</dbReference>
<reference evidence="1 3" key="1">
    <citation type="submission" date="2018-01" db="EMBL/GenBank/DDBJ databases">
        <title>Genome sequence of Borrelia tachyglossi.</title>
        <authorList>
            <person name="Gofton A.W."/>
        </authorList>
    </citation>
    <scope>NUCLEOTIDE SEQUENCE [LARGE SCALE GENOMIC DNA]</scope>
    <source>
        <strain evidence="1 3">Bc-F10-1268</strain>
        <plasmid evidence="2 3">pl20</plasmid>
        <plasmid evidence="1 3">pl29</plasmid>
    </source>
</reference>
<geneLocation type="plasmid" evidence="1 3">
    <name>pl29</name>
</geneLocation>
<dbReference type="Proteomes" id="UP000244655">
    <property type="component" value="Plasmid pl20"/>
</dbReference>
<evidence type="ECO:0000313" key="3">
    <source>
        <dbReference type="Proteomes" id="UP000244655"/>
    </source>
</evidence>
<dbReference type="EMBL" id="CP025789">
    <property type="protein sequence ID" value="AWG43409.1"/>
    <property type="molecule type" value="Genomic_DNA"/>
</dbReference>
<evidence type="ECO:0000313" key="2">
    <source>
        <dbReference type="EMBL" id="AWG43409.1"/>
    </source>
</evidence>
<evidence type="ECO:0000313" key="1">
    <source>
        <dbReference type="EMBL" id="AWG43348.1"/>
    </source>
</evidence>
<gene>
    <name evidence="1" type="ORF">CR532_04945</name>
    <name evidence="2" type="ORF">CR532_05285</name>
</gene>
<organism evidence="1 3">
    <name type="scientific">Candidatus Borreliella tachyglossi</name>
    <dbReference type="NCBI Taxonomy" id="1964448"/>
    <lineage>
        <taxon>Bacteria</taxon>
        <taxon>Pseudomonadati</taxon>
        <taxon>Spirochaetota</taxon>
        <taxon>Spirochaetia</taxon>
        <taxon>Spirochaetales</taxon>
        <taxon>Borreliaceae</taxon>
        <taxon>Borreliella</taxon>
    </lineage>
</organism>
<dbReference type="EMBL" id="CP025787">
    <property type="protein sequence ID" value="AWG43348.1"/>
    <property type="molecule type" value="Genomic_DNA"/>
</dbReference>